<dbReference type="Proteomes" id="UP000292627">
    <property type="component" value="Unassembled WGS sequence"/>
</dbReference>
<sequence>MKATPSLALAGLSLALLGTLAAPASAQQNNDTFTLRVGAMNADGDATLRGSAEGFGQSVSGKRDFDFGSAEVSPRVDGVWHISNRNRLIFDYFRYEKDNKQTLSEDISYQGNTVPSGSFVKLDSRFQLASLIYDFSVVETDKFSLGLELGAGWAKLDAKATADAGTLGRYRETWKEDGVAPVVGVRFTATPGDRWLINVQGQYLDANWGNFDYDGKIKRANATVEYKFTQNFGVFAGYDWFKINYSEPYTSGDITGRAGLDLEFKGPTVGLTFAF</sequence>
<evidence type="ECO:0000313" key="2">
    <source>
        <dbReference type="EMBL" id="TAA28828.1"/>
    </source>
</evidence>
<dbReference type="SUPFAM" id="SSF56935">
    <property type="entry name" value="Porins"/>
    <property type="match status" value="1"/>
</dbReference>
<feature type="signal peptide" evidence="1">
    <location>
        <begin position="1"/>
        <end position="26"/>
    </location>
</feature>
<dbReference type="EMBL" id="SHMC01000001">
    <property type="protein sequence ID" value="TAA28828.1"/>
    <property type="molecule type" value="Genomic_DNA"/>
</dbReference>
<evidence type="ECO:0000313" key="3">
    <source>
        <dbReference type="Proteomes" id="UP000292627"/>
    </source>
</evidence>
<reference evidence="2 3" key="1">
    <citation type="submission" date="2019-02" db="EMBL/GenBank/DDBJ databases">
        <title>WGS of Pseudoxanthomonas species novum from clinical isolates.</title>
        <authorList>
            <person name="Bernier A.-M."/>
            <person name="Bernard K."/>
            <person name="Vachon A."/>
        </authorList>
    </citation>
    <scope>NUCLEOTIDE SEQUENCE [LARGE SCALE GENOMIC DNA]</scope>
    <source>
        <strain evidence="2 3">NML171200</strain>
    </source>
</reference>
<keyword evidence="1" id="KW-0732">Signal</keyword>
<feature type="chain" id="PRO_5020811821" description="Outer membrane protein beta-barrel domain-containing protein" evidence="1">
    <location>
        <begin position="27"/>
        <end position="275"/>
    </location>
</feature>
<dbReference type="RefSeq" id="WP_130550308.1">
    <property type="nucleotide sequence ID" value="NZ_SHMC01000001.1"/>
</dbReference>
<organism evidence="2 3">
    <name type="scientific">Pseudoxanthomonas winnipegensis</name>
    <dbReference type="NCBI Taxonomy" id="2480810"/>
    <lineage>
        <taxon>Bacteria</taxon>
        <taxon>Pseudomonadati</taxon>
        <taxon>Pseudomonadota</taxon>
        <taxon>Gammaproteobacteria</taxon>
        <taxon>Lysobacterales</taxon>
        <taxon>Lysobacteraceae</taxon>
        <taxon>Pseudoxanthomonas</taxon>
    </lineage>
</organism>
<gene>
    <name evidence="2" type="ORF">EA660_04420</name>
</gene>
<proteinExistence type="predicted"/>
<protein>
    <recommendedName>
        <fullName evidence="4">Outer membrane protein beta-barrel domain-containing protein</fullName>
    </recommendedName>
</protein>
<evidence type="ECO:0008006" key="4">
    <source>
        <dbReference type="Google" id="ProtNLM"/>
    </source>
</evidence>
<dbReference type="AlphaFoldDB" id="A0A4Q8LI60"/>
<accession>A0A4Q8LI60</accession>
<name>A0A4Q8LI60_9GAMM</name>
<comment type="caution">
    <text evidence="2">The sequence shown here is derived from an EMBL/GenBank/DDBJ whole genome shotgun (WGS) entry which is preliminary data.</text>
</comment>
<dbReference type="OrthoDB" id="597163at2"/>
<evidence type="ECO:0000256" key="1">
    <source>
        <dbReference type="SAM" id="SignalP"/>
    </source>
</evidence>